<accession>A0A7R8W6E0</accession>
<reference evidence="2" key="1">
    <citation type="submission" date="2020-11" db="EMBL/GenBank/DDBJ databases">
        <authorList>
            <person name="Tran Van P."/>
        </authorList>
    </citation>
    <scope>NUCLEOTIDE SEQUENCE</scope>
</reference>
<protein>
    <submittedName>
        <fullName evidence="2">Uncharacterized protein</fullName>
    </submittedName>
</protein>
<evidence type="ECO:0000256" key="1">
    <source>
        <dbReference type="SAM" id="MobiDB-lite"/>
    </source>
</evidence>
<dbReference type="EMBL" id="OB660522">
    <property type="protein sequence ID" value="CAD7225201.1"/>
    <property type="molecule type" value="Genomic_DNA"/>
</dbReference>
<organism evidence="2">
    <name type="scientific">Cyprideis torosa</name>
    <dbReference type="NCBI Taxonomy" id="163714"/>
    <lineage>
        <taxon>Eukaryota</taxon>
        <taxon>Metazoa</taxon>
        <taxon>Ecdysozoa</taxon>
        <taxon>Arthropoda</taxon>
        <taxon>Crustacea</taxon>
        <taxon>Oligostraca</taxon>
        <taxon>Ostracoda</taxon>
        <taxon>Podocopa</taxon>
        <taxon>Podocopida</taxon>
        <taxon>Cytherocopina</taxon>
        <taxon>Cytheroidea</taxon>
        <taxon>Cytherideidae</taxon>
        <taxon>Cyprideis</taxon>
    </lineage>
</organism>
<name>A0A7R8W6E0_9CRUS</name>
<feature type="region of interest" description="Disordered" evidence="1">
    <location>
        <begin position="418"/>
        <end position="536"/>
    </location>
</feature>
<feature type="compositionally biased region" description="Low complexity" evidence="1">
    <location>
        <begin position="481"/>
        <end position="490"/>
    </location>
</feature>
<evidence type="ECO:0000313" key="2">
    <source>
        <dbReference type="EMBL" id="CAD7225201.1"/>
    </source>
</evidence>
<feature type="compositionally biased region" description="Low complexity" evidence="1">
    <location>
        <begin position="527"/>
        <end position="536"/>
    </location>
</feature>
<feature type="compositionally biased region" description="Polar residues" evidence="1">
    <location>
        <begin position="470"/>
        <end position="480"/>
    </location>
</feature>
<feature type="compositionally biased region" description="Polar residues" evidence="1">
    <location>
        <begin position="129"/>
        <end position="146"/>
    </location>
</feature>
<feature type="region of interest" description="Disordered" evidence="1">
    <location>
        <begin position="340"/>
        <end position="382"/>
    </location>
</feature>
<gene>
    <name evidence="2" type="ORF">CTOB1V02_LOCUS3147</name>
</gene>
<feature type="compositionally biased region" description="Low complexity" evidence="1">
    <location>
        <begin position="169"/>
        <end position="180"/>
    </location>
</feature>
<dbReference type="OrthoDB" id="1684102at2759"/>
<feature type="compositionally biased region" description="Low complexity" evidence="1">
    <location>
        <begin position="147"/>
        <end position="156"/>
    </location>
</feature>
<proteinExistence type="predicted"/>
<dbReference type="AlphaFoldDB" id="A0A7R8W6E0"/>
<feature type="region of interest" description="Disordered" evidence="1">
    <location>
        <begin position="107"/>
        <end position="193"/>
    </location>
</feature>
<sequence>MDLSLTDTRLIANLVRDYEERTLECALRESSFAATTTGRLSTIDEATSGAARGASSMDRLLSSQGGAASNILAQAYEGDSGQSSLLTEMERLRAENFELLERISELESALEEDTPSSRAETPRKDAGTDTPTDLPQQPFSLTKNSLSPRSAQSSSTHRSRSESRLQAHALTSSSSSSTLLAPPPPPSLPALPERVGVAPDRRKIAQLLQEKNILELKKQALLYMQAYEVSRRKLDLARDLWESRVREWSQASQEWQEEVEKGRDQTQELRLQVSRRKLDLARDLWESRVREWSQASQEWQEEVEKGRDQTQELRLQLEARTIELEGTKAQLRMLTRSIENSGRSHTPTMGKVNPLPKTESSPVQFKVGGGPESLVSIPRDSMPTPVAASSAVKIMDLAPPPSSQLRGLAEGSSTDAVKLMDLAPPPSSQLRGLAEGSSTESSSSKYKESIEAPLEGGKPAFSGVLISVPSGKSGSIPNNMLVSPSVSPSLDVRRKNSKNSAEISFRPDALREDDDLIGRSPKDSPTAGGSAKSSKAASFLRNFLKLS</sequence>